<dbReference type="PANTHER" id="PTHR30055:SF234">
    <property type="entry name" value="HTH-TYPE TRANSCRIPTIONAL REGULATOR BETI"/>
    <property type="match status" value="1"/>
</dbReference>
<evidence type="ECO:0000259" key="5">
    <source>
        <dbReference type="PROSITE" id="PS50977"/>
    </source>
</evidence>
<proteinExistence type="predicted"/>
<dbReference type="Pfam" id="PF14246">
    <property type="entry name" value="TetR_C_7"/>
    <property type="match status" value="1"/>
</dbReference>
<dbReference type="GO" id="GO:0003700">
    <property type="term" value="F:DNA-binding transcription factor activity"/>
    <property type="evidence" value="ECO:0007669"/>
    <property type="project" value="TreeGrafter"/>
</dbReference>
<keyword evidence="2 4" id="KW-0238">DNA-binding</keyword>
<evidence type="ECO:0000256" key="1">
    <source>
        <dbReference type="ARBA" id="ARBA00023015"/>
    </source>
</evidence>
<dbReference type="PRINTS" id="PR00455">
    <property type="entry name" value="HTHTETR"/>
</dbReference>
<organism evidence="6 7">
    <name type="scientific">Longispora fulva</name>
    <dbReference type="NCBI Taxonomy" id="619741"/>
    <lineage>
        <taxon>Bacteria</taxon>
        <taxon>Bacillati</taxon>
        <taxon>Actinomycetota</taxon>
        <taxon>Actinomycetes</taxon>
        <taxon>Micromonosporales</taxon>
        <taxon>Micromonosporaceae</taxon>
        <taxon>Longispora</taxon>
    </lineage>
</organism>
<dbReference type="PANTHER" id="PTHR30055">
    <property type="entry name" value="HTH-TYPE TRANSCRIPTIONAL REGULATOR RUTR"/>
    <property type="match status" value="1"/>
</dbReference>
<dbReference type="InterPro" id="IPR001647">
    <property type="entry name" value="HTH_TetR"/>
</dbReference>
<dbReference type="RefSeq" id="WP_197002729.1">
    <property type="nucleotide sequence ID" value="NZ_BONS01000002.1"/>
</dbReference>
<sequence>MSPLPNFTRQPSSARGEARRAAILDAAVEILEAEGFAALSTRKIAERARASKETIYHQFGDRHGLLEAIVLREAAATNERVRAALDAPDGAPVRPVLLLAVTGLLTLLTGSRSLALNRTAIAGIPAAPELAELLLAHGRHTTGPLFEALLARAHHEGELRCPDPADAFTILYGLAVRDAQIIGLLTATTWSRAAIEARADAAVELFYRLHTP</sequence>
<keyword evidence="1" id="KW-0805">Transcription regulation</keyword>
<keyword evidence="7" id="KW-1185">Reference proteome</keyword>
<evidence type="ECO:0000313" key="7">
    <source>
        <dbReference type="Proteomes" id="UP000622552"/>
    </source>
</evidence>
<dbReference type="Proteomes" id="UP000622552">
    <property type="component" value="Unassembled WGS sequence"/>
</dbReference>
<dbReference type="GO" id="GO:0000976">
    <property type="term" value="F:transcription cis-regulatory region binding"/>
    <property type="evidence" value="ECO:0007669"/>
    <property type="project" value="TreeGrafter"/>
</dbReference>
<dbReference type="Gene3D" id="1.10.10.60">
    <property type="entry name" value="Homeodomain-like"/>
    <property type="match status" value="1"/>
</dbReference>
<evidence type="ECO:0000256" key="3">
    <source>
        <dbReference type="ARBA" id="ARBA00023163"/>
    </source>
</evidence>
<name>A0A8J7GRJ1_9ACTN</name>
<keyword evidence="3" id="KW-0804">Transcription</keyword>
<dbReference type="SUPFAM" id="SSF46689">
    <property type="entry name" value="Homeodomain-like"/>
    <property type="match status" value="1"/>
</dbReference>
<dbReference type="Pfam" id="PF00440">
    <property type="entry name" value="TetR_N"/>
    <property type="match status" value="1"/>
</dbReference>
<feature type="DNA-binding region" description="H-T-H motif" evidence="4">
    <location>
        <begin position="40"/>
        <end position="59"/>
    </location>
</feature>
<dbReference type="PROSITE" id="PS50977">
    <property type="entry name" value="HTH_TETR_2"/>
    <property type="match status" value="1"/>
</dbReference>
<dbReference type="AlphaFoldDB" id="A0A8J7GRJ1"/>
<protein>
    <submittedName>
        <fullName evidence="6">AcrR family transcriptional regulator</fullName>
    </submittedName>
</protein>
<feature type="domain" description="HTH tetR-type" evidence="5">
    <location>
        <begin position="17"/>
        <end position="77"/>
    </location>
</feature>
<gene>
    <name evidence="6" type="ORF">IW245_001840</name>
</gene>
<evidence type="ECO:0000256" key="4">
    <source>
        <dbReference type="PROSITE-ProRule" id="PRU00335"/>
    </source>
</evidence>
<evidence type="ECO:0000256" key="2">
    <source>
        <dbReference type="ARBA" id="ARBA00023125"/>
    </source>
</evidence>
<dbReference type="InterPro" id="IPR036271">
    <property type="entry name" value="Tet_transcr_reg_TetR-rel_C_sf"/>
</dbReference>
<dbReference type="EMBL" id="JADOUF010000001">
    <property type="protein sequence ID" value="MBG6135646.1"/>
    <property type="molecule type" value="Genomic_DNA"/>
</dbReference>
<dbReference type="InterPro" id="IPR050109">
    <property type="entry name" value="HTH-type_TetR-like_transc_reg"/>
</dbReference>
<evidence type="ECO:0000313" key="6">
    <source>
        <dbReference type="EMBL" id="MBG6135646.1"/>
    </source>
</evidence>
<accession>A0A8J7GRJ1</accession>
<dbReference type="SUPFAM" id="SSF48498">
    <property type="entry name" value="Tetracyclin repressor-like, C-terminal domain"/>
    <property type="match status" value="1"/>
</dbReference>
<dbReference type="Gene3D" id="1.10.357.10">
    <property type="entry name" value="Tetracycline Repressor, domain 2"/>
    <property type="match status" value="1"/>
</dbReference>
<comment type="caution">
    <text evidence="6">The sequence shown here is derived from an EMBL/GenBank/DDBJ whole genome shotgun (WGS) entry which is preliminary data.</text>
</comment>
<reference evidence="6" key="1">
    <citation type="submission" date="2020-11" db="EMBL/GenBank/DDBJ databases">
        <title>Sequencing the genomes of 1000 actinobacteria strains.</title>
        <authorList>
            <person name="Klenk H.-P."/>
        </authorList>
    </citation>
    <scope>NUCLEOTIDE SEQUENCE</scope>
    <source>
        <strain evidence="6">DSM 45356</strain>
    </source>
</reference>
<dbReference type="InterPro" id="IPR009057">
    <property type="entry name" value="Homeodomain-like_sf"/>
</dbReference>
<dbReference type="InterPro" id="IPR039536">
    <property type="entry name" value="TetR_C_Proteobacteria"/>
</dbReference>